<dbReference type="EMBL" id="JAGEUA010000001">
    <property type="protein sequence ID" value="KAL1023912.1"/>
    <property type="molecule type" value="Genomic_DNA"/>
</dbReference>
<evidence type="ECO:0000313" key="7">
    <source>
        <dbReference type="Proteomes" id="UP001557470"/>
    </source>
</evidence>
<dbReference type="InterPro" id="IPR012674">
    <property type="entry name" value="Calycin"/>
</dbReference>
<accession>A0ABD0XTJ9</accession>
<feature type="signal peptide" evidence="5">
    <location>
        <begin position="1"/>
        <end position="23"/>
    </location>
</feature>
<name>A0ABD0XTJ9_UMBPY</name>
<feature type="chain" id="PRO_5044875966" description="Apolipoprotein M" evidence="5">
    <location>
        <begin position="24"/>
        <end position="228"/>
    </location>
</feature>
<dbReference type="PANTHER" id="PTHR11967">
    <property type="entry name" value="ALPHA-1-ACID GLYCOPROTEIN"/>
    <property type="match status" value="1"/>
</dbReference>
<evidence type="ECO:0000256" key="5">
    <source>
        <dbReference type="SAM" id="SignalP"/>
    </source>
</evidence>
<evidence type="ECO:0000256" key="1">
    <source>
        <dbReference type="ARBA" id="ARBA00004613"/>
    </source>
</evidence>
<organism evidence="6 7">
    <name type="scientific">Umbra pygmaea</name>
    <name type="common">Eastern mudminnow</name>
    <dbReference type="NCBI Taxonomy" id="75934"/>
    <lineage>
        <taxon>Eukaryota</taxon>
        <taxon>Metazoa</taxon>
        <taxon>Chordata</taxon>
        <taxon>Craniata</taxon>
        <taxon>Vertebrata</taxon>
        <taxon>Euteleostomi</taxon>
        <taxon>Actinopterygii</taxon>
        <taxon>Neopterygii</taxon>
        <taxon>Teleostei</taxon>
        <taxon>Protacanthopterygii</taxon>
        <taxon>Esociformes</taxon>
        <taxon>Umbridae</taxon>
        <taxon>Umbra</taxon>
    </lineage>
</organism>
<evidence type="ECO:0000256" key="3">
    <source>
        <dbReference type="ARBA" id="ARBA00022729"/>
    </source>
</evidence>
<protein>
    <recommendedName>
        <fullName evidence="8">Apolipoprotein M</fullName>
    </recommendedName>
</protein>
<evidence type="ECO:0008006" key="8">
    <source>
        <dbReference type="Google" id="ProtNLM"/>
    </source>
</evidence>
<dbReference type="AlphaFoldDB" id="A0ABD0XTJ9"/>
<dbReference type="SUPFAM" id="SSF50814">
    <property type="entry name" value="Lipocalins"/>
    <property type="match status" value="1"/>
</dbReference>
<keyword evidence="2" id="KW-0964">Secreted</keyword>
<keyword evidence="4" id="KW-0325">Glycoprotein</keyword>
<comment type="caution">
    <text evidence="6">The sequence shown here is derived from an EMBL/GenBank/DDBJ whole genome shotgun (WGS) entry which is preliminary data.</text>
</comment>
<dbReference type="Proteomes" id="UP001557470">
    <property type="component" value="Unassembled WGS sequence"/>
</dbReference>
<sequence>MSRVSMLVVGVTVIFCLVSLSQTAPPPQSCEMLLKPLEMKTVDQLIGTWSVIATSNNQPGAKTLNTLLISNICWDISPGTHNRFNATLYTRIASGQCSSKIYDITLEDNTLSWTFIVPSSAVFLPTCPDCLLIQTTTTINGNTYTAVDLASKRRVLNDVELFQFTRQVDCLSMPSTVVFGAKTGLCPKISDPTSDMEDFYRALVDLMENDVTKAIMRTTDYLISLGLG</sequence>
<proteinExistence type="predicted"/>
<evidence type="ECO:0000256" key="2">
    <source>
        <dbReference type="ARBA" id="ARBA00022525"/>
    </source>
</evidence>
<dbReference type="PANTHER" id="PTHR11967:SF2">
    <property type="entry name" value="ALPHA-1-ACID GLYCOPROTEIN 1"/>
    <property type="match status" value="1"/>
</dbReference>
<gene>
    <name evidence="6" type="ORF">UPYG_G00048860</name>
</gene>
<keyword evidence="7" id="KW-1185">Reference proteome</keyword>
<reference evidence="6 7" key="1">
    <citation type="submission" date="2024-06" db="EMBL/GenBank/DDBJ databases">
        <authorList>
            <person name="Pan Q."/>
            <person name="Wen M."/>
            <person name="Jouanno E."/>
            <person name="Zahm M."/>
            <person name="Klopp C."/>
            <person name="Cabau C."/>
            <person name="Louis A."/>
            <person name="Berthelot C."/>
            <person name="Parey E."/>
            <person name="Roest Crollius H."/>
            <person name="Montfort J."/>
            <person name="Robinson-Rechavi M."/>
            <person name="Bouchez O."/>
            <person name="Lampietro C."/>
            <person name="Lopez Roques C."/>
            <person name="Donnadieu C."/>
            <person name="Postlethwait J."/>
            <person name="Bobe J."/>
            <person name="Verreycken H."/>
            <person name="Guiguen Y."/>
        </authorList>
    </citation>
    <scope>NUCLEOTIDE SEQUENCE [LARGE SCALE GENOMIC DNA]</scope>
    <source>
        <strain evidence="6">Up_M1</strain>
        <tissue evidence="6">Testis</tissue>
    </source>
</reference>
<evidence type="ECO:0000256" key="4">
    <source>
        <dbReference type="ARBA" id="ARBA00023180"/>
    </source>
</evidence>
<dbReference type="Gene3D" id="2.40.128.20">
    <property type="match status" value="1"/>
</dbReference>
<evidence type="ECO:0000313" key="6">
    <source>
        <dbReference type="EMBL" id="KAL1023912.1"/>
    </source>
</evidence>
<keyword evidence="3 5" id="KW-0732">Signal</keyword>
<comment type="subcellular location">
    <subcellularLocation>
        <location evidence="1">Secreted</location>
    </subcellularLocation>
</comment>
<dbReference type="GO" id="GO:0005576">
    <property type="term" value="C:extracellular region"/>
    <property type="evidence" value="ECO:0007669"/>
    <property type="project" value="UniProtKB-SubCell"/>
</dbReference>